<dbReference type="FunFam" id="1.10.3180.10:FF:000002">
    <property type="entry name" value="Ethylene insensitive 3-like 1"/>
    <property type="match status" value="1"/>
</dbReference>
<sequence>MEELERRMWRDRMRMKRLKEQMQNQSKEQCDPAKQRQSQEQARRKKMSRAQDGILKYMLKMMEVCKAQGFVYGIIPEKGKPVSGASDNLREWWKEKVRFDRNGPAAIAKYQVDNAIPATSSENKASILIPHTLQELQDTTLGSLLSALMQHCDPPQRRFPLEKGVPPPWWPTAAEDWWPQLGFPKDQGPPPYKKPHDLKKVWKVSVLTAVIKHMSPDTEKIRRLVRQSKCLQDKMTAKENALWSSVLGQEDKLYKQLNPDAPCPPSGNNCDGVTFSNSTSEYDVDGLEEEQYTEVIDRKLVDGNMFSVGANAGIESRIVSPMKEDSSVHFIQKRAPGEPPLMQNQGVYTCEYPQCPHNDFHFGFKDRASRNTHQYSCPFRGSLRSSFLQTGFHVEEHKPNLFQMPDAKKSSPLGSSNNPIDTTCLGLTVPYDQQNQGPLGSSNGPMDSTCLGLSVSYAQKNNPIDTACWGLSVPYAQQKLSPLGSSSNPIDTSCLGLSDDEQKSISDLLACYDNNTNQNMSLNQESMTIMNEQNQLPQGLAMEGNYFGPGIGMGGNVFEEAGNQVQSHVFPEQVSFDQVFQNQPNNMNGDYRFGSLNFASMEYSDAMLPNGATGNSLPKQDARGWYF</sequence>
<evidence type="ECO:0000313" key="9">
    <source>
        <dbReference type="EMBL" id="QGT40629.1"/>
    </source>
</evidence>
<dbReference type="AlphaFoldDB" id="A0A7S5GBR9"/>
<dbReference type="InterPro" id="IPR006957">
    <property type="entry name" value="EIN3"/>
</dbReference>
<dbReference type="GO" id="GO:0009873">
    <property type="term" value="P:ethylene-activated signaling pathway"/>
    <property type="evidence" value="ECO:0007669"/>
    <property type="project" value="UniProtKB-KW"/>
</dbReference>
<evidence type="ECO:0000256" key="3">
    <source>
        <dbReference type="ARBA" id="ARBA00022745"/>
    </source>
</evidence>
<evidence type="ECO:0000256" key="1">
    <source>
        <dbReference type="ARBA" id="ARBA00004123"/>
    </source>
</evidence>
<dbReference type="GO" id="GO:0043565">
    <property type="term" value="F:sequence-specific DNA binding"/>
    <property type="evidence" value="ECO:0007669"/>
    <property type="project" value="UniProtKB-ARBA"/>
</dbReference>
<dbReference type="GO" id="GO:0010104">
    <property type="term" value="P:regulation of ethylene-activated signaling pathway"/>
    <property type="evidence" value="ECO:0007669"/>
    <property type="project" value="UniProtKB-ARBA"/>
</dbReference>
<reference evidence="9" key="1">
    <citation type="submission" date="2018-11" db="EMBL/GenBank/DDBJ databases">
        <authorList>
            <person name="Chan Z."/>
            <person name="Wang Y."/>
        </authorList>
    </citation>
    <scope>NUCLEOTIDE SEQUENCE</scope>
</reference>
<accession>A0A7S5GBR9</accession>
<dbReference type="InterPro" id="IPR023278">
    <property type="entry name" value="Ethylene_insens-like_DNA-bd"/>
</dbReference>
<evidence type="ECO:0000256" key="2">
    <source>
        <dbReference type="ARBA" id="ARBA00009416"/>
    </source>
</evidence>
<dbReference type="GO" id="GO:0045893">
    <property type="term" value="P:positive regulation of DNA-templated transcription"/>
    <property type="evidence" value="ECO:0007669"/>
    <property type="project" value="UniProtKB-ARBA"/>
</dbReference>
<dbReference type="PANTHER" id="PTHR33305:SF30">
    <property type="entry name" value="ETHYLENE INSENSITIVE 3-LIKE 3 PROTEIN"/>
    <property type="match status" value="1"/>
</dbReference>
<dbReference type="SUPFAM" id="SSF116768">
    <property type="entry name" value="DNA-binding domain of EIN3-like"/>
    <property type="match status" value="1"/>
</dbReference>
<name>A0A7S5GBR9_TULGE</name>
<dbReference type="Pfam" id="PF04873">
    <property type="entry name" value="EIN3_DNA-bd"/>
    <property type="match status" value="1"/>
</dbReference>
<evidence type="ECO:0000256" key="6">
    <source>
        <dbReference type="ARBA" id="ARBA00023242"/>
    </source>
</evidence>
<comment type="subcellular location">
    <subcellularLocation>
        <location evidence="1">Nucleus</location>
    </subcellularLocation>
</comment>
<keyword evidence="3" id="KW-0936">Ethylene signaling pathway</keyword>
<comment type="similarity">
    <text evidence="2">Belongs to the EIN3 family.</text>
</comment>
<dbReference type="GO" id="GO:0005634">
    <property type="term" value="C:nucleus"/>
    <property type="evidence" value="ECO:0007669"/>
    <property type="project" value="UniProtKB-SubCell"/>
</dbReference>
<keyword evidence="6" id="KW-0539">Nucleus</keyword>
<dbReference type="EMBL" id="MK239325">
    <property type="protein sequence ID" value="QGT40629.1"/>
    <property type="molecule type" value="mRNA"/>
</dbReference>
<evidence type="ECO:0000259" key="8">
    <source>
        <dbReference type="Pfam" id="PF04873"/>
    </source>
</evidence>
<dbReference type="FunFam" id="1.10.3180.10:FF:000001">
    <property type="entry name" value="Ethylene insensitive 3-like 1"/>
    <property type="match status" value="1"/>
</dbReference>
<keyword evidence="5" id="KW-0010">Activator</keyword>
<evidence type="ECO:0000256" key="7">
    <source>
        <dbReference type="SAM" id="MobiDB-lite"/>
    </source>
</evidence>
<evidence type="ECO:0000256" key="4">
    <source>
        <dbReference type="ARBA" id="ARBA00023125"/>
    </source>
</evidence>
<keyword evidence="4" id="KW-0238">DNA-binding</keyword>
<organism evidence="9">
    <name type="scientific">Tulipa gesneriana</name>
    <name type="common">Garden tulip</name>
    <dbReference type="NCBI Taxonomy" id="13306"/>
    <lineage>
        <taxon>Eukaryota</taxon>
        <taxon>Viridiplantae</taxon>
        <taxon>Streptophyta</taxon>
        <taxon>Embryophyta</taxon>
        <taxon>Tracheophyta</taxon>
        <taxon>Spermatophyta</taxon>
        <taxon>Magnoliopsida</taxon>
        <taxon>Liliopsida</taxon>
        <taxon>Liliales</taxon>
        <taxon>Liliaceae</taxon>
        <taxon>Tulipa</taxon>
    </lineage>
</organism>
<feature type="region of interest" description="Disordered" evidence="7">
    <location>
        <begin position="19"/>
        <end position="47"/>
    </location>
</feature>
<feature type="domain" description="Ethylene insensitive 3-like DNA-binding" evidence="8">
    <location>
        <begin position="2"/>
        <end position="250"/>
    </location>
</feature>
<dbReference type="GO" id="GO:0003700">
    <property type="term" value="F:DNA-binding transcription factor activity"/>
    <property type="evidence" value="ECO:0007669"/>
    <property type="project" value="InterPro"/>
</dbReference>
<protein>
    <submittedName>
        <fullName evidence="9">Ethylene insensitive 3</fullName>
    </submittedName>
</protein>
<gene>
    <name evidence="9" type="primary">EIN3</name>
</gene>
<dbReference type="PANTHER" id="PTHR33305">
    <property type="entry name" value="ETHYLENE INSENSITIVE 3-LIKE 2 PROTEIN"/>
    <property type="match status" value="1"/>
</dbReference>
<proteinExistence type="evidence at transcript level"/>
<dbReference type="InterPro" id="IPR047091">
    <property type="entry name" value="EIN3-like_DNA-bd"/>
</dbReference>
<dbReference type="Gene3D" id="1.10.3180.10">
    <property type="entry name" value="DNA-binding domain of EIN3-like"/>
    <property type="match status" value="2"/>
</dbReference>
<evidence type="ECO:0000256" key="5">
    <source>
        <dbReference type="ARBA" id="ARBA00023159"/>
    </source>
</evidence>